<dbReference type="Proteomes" id="UP001211005">
    <property type="component" value="Plasmid unnamed2"/>
</dbReference>
<keyword evidence="2" id="KW-1185">Reference proteome</keyword>
<evidence type="ECO:0008006" key="3">
    <source>
        <dbReference type="Google" id="ProtNLM"/>
    </source>
</evidence>
<geneLocation type="plasmid" evidence="1 2">
    <name>unnamed2</name>
</geneLocation>
<protein>
    <recommendedName>
        <fullName evidence="3">Transposase</fullName>
    </recommendedName>
</protein>
<evidence type="ECO:0000313" key="1">
    <source>
        <dbReference type="EMBL" id="WBA44324.1"/>
    </source>
</evidence>
<dbReference type="EMBL" id="CP114769">
    <property type="protein sequence ID" value="WBA44324.1"/>
    <property type="molecule type" value="Genomic_DNA"/>
</dbReference>
<organism evidence="1 2">
    <name type="scientific">Hymenobacter canadensis</name>
    <dbReference type="NCBI Taxonomy" id="2999067"/>
    <lineage>
        <taxon>Bacteria</taxon>
        <taxon>Pseudomonadati</taxon>
        <taxon>Bacteroidota</taxon>
        <taxon>Cytophagia</taxon>
        <taxon>Cytophagales</taxon>
        <taxon>Hymenobacteraceae</taxon>
        <taxon>Hymenobacter</taxon>
    </lineage>
</organism>
<gene>
    <name evidence="1" type="ORF">O3303_21190</name>
</gene>
<dbReference type="RefSeq" id="WP_269562342.1">
    <property type="nucleotide sequence ID" value="NZ_CP114769.1"/>
</dbReference>
<name>A0ABY7LWS4_9BACT</name>
<proteinExistence type="predicted"/>
<reference evidence="1 2" key="1">
    <citation type="submission" date="2022-12" db="EMBL/GenBank/DDBJ databases">
        <title>Hymenobacter canadensis sp. nov. isolated from lake water of the Cambridge Bay, Canada.</title>
        <authorList>
            <person name="Kim W.H."/>
            <person name="Lee Y.M."/>
        </authorList>
    </citation>
    <scope>NUCLEOTIDE SEQUENCE [LARGE SCALE GENOMIC DNA]</scope>
    <source>
        <strain evidence="1 2">PAMC 29467</strain>
        <plasmid evidence="1 2">unnamed2</plasmid>
    </source>
</reference>
<evidence type="ECO:0000313" key="2">
    <source>
        <dbReference type="Proteomes" id="UP001211005"/>
    </source>
</evidence>
<sequence length="128" mass="14774">MTSEKGWCQAIEIMRRKYPHVGVGVLCGLFGKTRNAFYDHQRWPTAQALLDGLVLALVADIRADMPRLGTRKQYLPRRGRDYLFTLLAGHGLLIRRLKRRVVTTQTCLPLFRRPILIEHLTVHQAEQV</sequence>
<keyword evidence="1" id="KW-0614">Plasmid</keyword>
<accession>A0ABY7LWS4</accession>